<protein>
    <submittedName>
        <fullName evidence="2">ATP-dependent RecD-like DNA helicase</fullName>
    </submittedName>
</protein>
<feature type="domain" description="UvrD-like helicase C-terminal" evidence="1">
    <location>
        <begin position="261"/>
        <end position="306"/>
    </location>
</feature>
<evidence type="ECO:0000313" key="2">
    <source>
        <dbReference type="EMBL" id="MBU3878518.1"/>
    </source>
</evidence>
<dbReference type="Proteomes" id="UP000723714">
    <property type="component" value="Unassembled WGS sequence"/>
</dbReference>
<gene>
    <name evidence="2" type="ORF">HGO97_022215</name>
</gene>
<dbReference type="CDD" id="cd18809">
    <property type="entry name" value="SF1_C_RecD"/>
    <property type="match status" value="1"/>
</dbReference>
<proteinExistence type="predicted"/>
<dbReference type="Pfam" id="PF13538">
    <property type="entry name" value="UvrD_C_2"/>
    <property type="match status" value="1"/>
</dbReference>
<dbReference type="EMBL" id="JABACJ020000036">
    <property type="protein sequence ID" value="MBU3878518.1"/>
    <property type="molecule type" value="Genomic_DNA"/>
</dbReference>
<comment type="caution">
    <text evidence="2">The sequence shown here is derived from an EMBL/GenBank/DDBJ whole genome shotgun (WGS) entry which is preliminary data.</text>
</comment>
<dbReference type="RefSeq" id="WP_216245350.1">
    <property type="nucleotide sequence ID" value="NZ_JABACJ020000036.1"/>
</dbReference>
<organism evidence="2 3">
    <name type="scientific">Faecalicatena faecalis</name>
    <dbReference type="NCBI Taxonomy" id="2726362"/>
    <lineage>
        <taxon>Bacteria</taxon>
        <taxon>Bacillati</taxon>
        <taxon>Bacillota</taxon>
        <taxon>Clostridia</taxon>
        <taxon>Lachnospirales</taxon>
        <taxon>Lachnospiraceae</taxon>
        <taxon>Faecalicatena</taxon>
    </lineage>
</organism>
<reference evidence="2 3" key="1">
    <citation type="submission" date="2021-06" db="EMBL/GenBank/DDBJ databases">
        <title>Faecalicatena sp. nov. isolated from porcine feces.</title>
        <authorList>
            <person name="Oh B.S."/>
            <person name="Lee J.H."/>
        </authorList>
    </citation>
    <scope>NUCLEOTIDE SEQUENCE [LARGE SCALE GENOMIC DNA]</scope>
    <source>
        <strain evidence="2 3">AGMB00832</strain>
    </source>
</reference>
<sequence>MRREYDILIIDECSTISNQNMRKLLELAKFNLLVLVGDTYQIEAIEFGNWFDAVRSFLPKSAVYELAKPYRSNSKQLLALWDNVRKMEDDVLDRLQGGEFSANLDPAIFTIAEDEEIILCLNYGRLYGINNINHFMQENNNRKEMWRGIQRYKVGDPILFNDSADKFFTRNKEQVPIIHNNMKARIVDFITWDKDRPTERIQFDIEIDRPLIELNVDDYDFDIIGNAENGHSIIRFAVNKNKSTDEDDDGATKTIVPFQIAYAVSIHKAQGLEYDSVKIIITDEIDELITHSIFYTAITRARKKLKIYWTQAVEKNVLDRIEPKNNSHDVALLKSEIN</sequence>
<keyword evidence="3" id="KW-1185">Reference proteome</keyword>
<dbReference type="InterPro" id="IPR027785">
    <property type="entry name" value="UvrD-like_helicase_C"/>
</dbReference>
<accession>A0ABS6DA86</accession>
<dbReference type="Pfam" id="PF13604">
    <property type="entry name" value="AAA_30"/>
    <property type="match status" value="1"/>
</dbReference>
<evidence type="ECO:0000259" key="1">
    <source>
        <dbReference type="Pfam" id="PF13538"/>
    </source>
</evidence>
<evidence type="ECO:0000313" key="3">
    <source>
        <dbReference type="Proteomes" id="UP000723714"/>
    </source>
</evidence>
<name>A0ABS6DA86_9FIRM</name>